<dbReference type="PATRIC" id="fig|1619098.3.peg.497"/>
<dbReference type="EMBL" id="LBSK01000048">
    <property type="protein sequence ID" value="KKQ15214.1"/>
    <property type="molecule type" value="Genomic_DNA"/>
</dbReference>
<dbReference type="Gene3D" id="2.60.40.10">
    <property type="entry name" value="Immunoglobulins"/>
    <property type="match status" value="1"/>
</dbReference>
<comment type="caution">
    <text evidence="3">The sequence shown here is derived from an EMBL/GenBank/DDBJ whole genome shotgun (WGS) entry which is preliminary data.</text>
</comment>
<dbReference type="InterPro" id="IPR003646">
    <property type="entry name" value="SH3-like_bac-type"/>
</dbReference>
<protein>
    <submittedName>
        <fullName evidence="3">N-acetylmuramoyl-L-alanine amidase family 2</fullName>
    </submittedName>
</protein>
<dbReference type="AlphaFoldDB" id="A0A0G0HT71"/>
<dbReference type="Pfam" id="PF08239">
    <property type="entry name" value="SH3_3"/>
    <property type="match status" value="1"/>
</dbReference>
<name>A0A0G0HT71_9BACT</name>
<organism evidence="3 4">
    <name type="scientific">candidate division WS6 bacterium GW2011_GWF1_36_8</name>
    <dbReference type="NCBI Taxonomy" id="1619098"/>
    <lineage>
        <taxon>Bacteria</taxon>
        <taxon>Candidatus Dojkabacteria</taxon>
    </lineage>
</organism>
<evidence type="ECO:0000259" key="2">
    <source>
        <dbReference type="Pfam" id="PF08239"/>
    </source>
</evidence>
<feature type="chain" id="PRO_5002532476" evidence="1">
    <location>
        <begin position="23"/>
        <end position="390"/>
    </location>
</feature>
<sequence>MKSIAKLILAIFFLLIPVGVFASTTNTITDQKFDETISDQTQTKYVTPTTIYITQITTTSSELQKNPSLWVKALYYYSITRLHFADIPYNYLIDSNGEIYEGRSGGVGANPELRDAQGSILIGYLSNDSVITNRASTSMYTLVDSLASTWGISNLSVSKFNIVQQEGQLSKLVPVELKGEFKQSVLDTFSEWKGYKSEKLAYKTKIEEVTYDTEVVIGSKLHVTVTVKNLNDFTWLTDKNPIYISVKDGADSKFAINGVWDSFSKPTHISDSAVKAGETATFEFDLLAQVAPGKAAESFEILKFNNQPFKDSAFDVKFNIVKGNKTLVEVSSSEYGFANIRSCQWYSCKILDTVDNGVVYILLSEENGWMQIQYTEDIKGWVFSRYMKKI</sequence>
<dbReference type="Gene3D" id="2.30.30.40">
    <property type="entry name" value="SH3 Domains"/>
    <property type="match status" value="1"/>
</dbReference>
<feature type="signal peptide" evidence="1">
    <location>
        <begin position="1"/>
        <end position="22"/>
    </location>
</feature>
<evidence type="ECO:0000313" key="4">
    <source>
        <dbReference type="Proteomes" id="UP000033886"/>
    </source>
</evidence>
<keyword evidence="1" id="KW-0732">Signal</keyword>
<dbReference type="Proteomes" id="UP000033886">
    <property type="component" value="Unassembled WGS sequence"/>
</dbReference>
<reference evidence="3 4" key="1">
    <citation type="journal article" date="2015" name="Nature">
        <title>rRNA introns, odd ribosomes, and small enigmatic genomes across a large radiation of phyla.</title>
        <authorList>
            <person name="Brown C.T."/>
            <person name="Hug L.A."/>
            <person name="Thomas B.C."/>
            <person name="Sharon I."/>
            <person name="Castelle C.J."/>
            <person name="Singh A."/>
            <person name="Wilkins M.J."/>
            <person name="Williams K.H."/>
            <person name="Banfield J.F."/>
        </authorList>
    </citation>
    <scope>NUCLEOTIDE SEQUENCE [LARGE SCALE GENOMIC DNA]</scope>
</reference>
<accession>A0A0G0HT71</accession>
<dbReference type="InterPro" id="IPR036505">
    <property type="entry name" value="Amidase/PGRP_sf"/>
</dbReference>
<dbReference type="Gene3D" id="3.40.80.10">
    <property type="entry name" value="Peptidoglycan recognition protein-like"/>
    <property type="match status" value="1"/>
</dbReference>
<proteinExistence type="predicted"/>
<dbReference type="InterPro" id="IPR013783">
    <property type="entry name" value="Ig-like_fold"/>
</dbReference>
<evidence type="ECO:0000256" key="1">
    <source>
        <dbReference type="SAM" id="SignalP"/>
    </source>
</evidence>
<evidence type="ECO:0000313" key="3">
    <source>
        <dbReference type="EMBL" id="KKQ15214.1"/>
    </source>
</evidence>
<dbReference type="SUPFAM" id="SSF55846">
    <property type="entry name" value="N-acetylmuramoyl-L-alanine amidase-like"/>
    <property type="match status" value="1"/>
</dbReference>
<gene>
    <name evidence="3" type="ORF">US29_C0048G0002</name>
</gene>
<dbReference type="GO" id="GO:0009253">
    <property type="term" value="P:peptidoglycan catabolic process"/>
    <property type="evidence" value="ECO:0007669"/>
    <property type="project" value="InterPro"/>
</dbReference>
<feature type="domain" description="SH3b" evidence="2">
    <location>
        <begin position="338"/>
        <end position="387"/>
    </location>
</feature>
<dbReference type="GO" id="GO:0008745">
    <property type="term" value="F:N-acetylmuramoyl-L-alanine amidase activity"/>
    <property type="evidence" value="ECO:0007669"/>
    <property type="project" value="InterPro"/>
</dbReference>